<reference evidence="2" key="1">
    <citation type="journal article" date="2020" name="Nature">
        <title>Giant virus diversity and host interactions through global metagenomics.</title>
        <authorList>
            <person name="Schulz F."/>
            <person name="Roux S."/>
            <person name="Paez-Espino D."/>
            <person name="Jungbluth S."/>
            <person name="Walsh D.A."/>
            <person name="Denef V.J."/>
            <person name="McMahon K.D."/>
            <person name="Konstantinidis K.T."/>
            <person name="Eloe-Fadrosh E.A."/>
            <person name="Kyrpides N.C."/>
            <person name="Woyke T."/>
        </authorList>
    </citation>
    <scope>NUCLEOTIDE SEQUENCE</scope>
    <source>
        <strain evidence="2">GVMAG-M-3300020192-26</strain>
    </source>
</reference>
<evidence type="ECO:0000313" key="2">
    <source>
        <dbReference type="EMBL" id="QHT00725.1"/>
    </source>
</evidence>
<dbReference type="AlphaFoldDB" id="A0A6C0CAJ6"/>
<accession>A0A6C0CAJ6</accession>
<name>A0A6C0CAJ6_9ZZZZ</name>
<dbReference type="InterPro" id="IPR007527">
    <property type="entry name" value="Znf_SWIM"/>
</dbReference>
<dbReference type="EMBL" id="MN739358">
    <property type="protein sequence ID" value="QHT00725.1"/>
    <property type="molecule type" value="Genomic_DNA"/>
</dbReference>
<dbReference type="Pfam" id="PF04434">
    <property type="entry name" value="SWIM"/>
    <property type="match status" value="1"/>
</dbReference>
<dbReference type="PROSITE" id="PS50966">
    <property type="entry name" value="ZF_SWIM"/>
    <property type="match status" value="1"/>
</dbReference>
<evidence type="ECO:0000259" key="1">
    <source>
        <dbReference type="PROSITE" id="PS50966"/>
    </source>
</evidence>
<protein>
    <recommendedName>
        <fullName evidence="1">SWIM-type domain-containing protein</fullName>
    </recommendedName>
</protein>
<proteinExistence type="predicted"/>
<dbReference type="GO" id="GO:0008270">
    <property type="term" value="F:zinc ion binding"/>
    <property type="evidence" value="ECO:0007669"/>
    <property type="project" value="InterPro"/>
</dbReference>
<sequence>MLKKEDFTKIIRIRGTEYYKSDMVSEVTNIYGYYYACINEYDVYMKSIEETTSGKFMRTILGDVADYGCSCPCNFNCKHLYALLLKIQEIKKMEQEFQSMEKKQLCNILTKLYQSNFHNAIVIKLSCDLHPINIFKKELYYNELEKITKLLDHLLIINPKQVDDIEQNIIDGIYANLVSVCNKMTALLDEEIHMRDELSYNLHIFSKILHLYVLDCQFFDDMLEQLE</sequence>
<organism evidence="2">
    <name type="scientific">viral metagenome</name>
    <dbReference type="NCBI Taxonomy" id="1070528"/>
    <lineage>
        <taxon>unclassified sequences</taxon>
        <taxon>metagenomes</taxon>
        <taxon>organismal metagenomes</taxon>
    </lineage>
</organism>
<feature type="domain" description="SWIM-type" evidence="1">
    <location>
        <begin position="41"/>
        <end position="88"/>
    </location>
</feature>